<protein>
    <recommendedName>
        <fullName evidence="4">Secreted protein</fullName>
    </recommendedName>
</protein>
<dbReference type="AlphaFoldDB" id="A0AB39ZBX7"/>
<organism evidence="2 3">
    <name type="scientific">Drosophila suzukii</name>
    <name type="common">Spotted-wing drosophila fruit fly</name>
    <dbReference type="NCBI Taxonomy" id="28584"/>
    <lineage>
        <taxon>Eukaryota</taxon>
        <taxon>Metazoa</taxon>
        <taxon>Ecdysozoa</taxon>
        <taxon>Arthropoda</taxon>
        <taxon>Hexapoda</taxon>
        <taxon>Insecta</taxon>
        <taxon>Pterygota</taxon>
        <taxon>Neoptera</taxon>
        <taxon>Endopterygota</taxon>
        <taxon>Diptera</taxon>
        <taxon>Brachycera</taxon>
        <taxon>Muscomorpha</taxon>
        <taxon>Ephydroidea</taxon>
        <taxon>Drosophilidae</taxon>
        <taxon>Drosophila</taxon>
        <taxon>Sophophora</taxon>
    </lineage>
</organism>
<reference evidence="3" key="2">
    <citation type="submission" date="2025-08" db="UniProtKB">
        <authorList>
            <consortium name="RefSeq"/>
        </authorList>
    </citation>
    <scope>IDENTIFICATION</scope>
</reference>
<sequence length="97" mass="10780">MKRHIIPLLLLLGILCAALVAGHPHDLIGSTDDPNYDVLEESGSGYNSAEEFMNAMDELIRRWQESDAAQENSTDYSSLDYDETTLDSTDFVTEPVT</sequence>
<feature type="chain" id="PRO_5045350397" description="Secreted protein" evidence="1">
    <location>
        <begin position="23"/>
        <end position="97"/>
    </location>
</feature>
<evidence type="ECO:0008006" key="4">
    <source>
        <dbReference type="Google" id="ProtNLM"/>
    </source>
</evidence>
<accession>A0AB39ZBX7</accession>
<keyword evidence="1" id="KW-0732">Signal</keyword>
<keyword evidence="2" id="KW-1185">Reference proteome</keyword>
<evidence type="ECO:0000313" key="2">
    <source>
        <dbReference type="Proteomes" id="UP001652628"/>
    </source>
</evidence>
<gene>
    <name evidence="3" type="primary">LOC108011948</name>
</gene>
<evidence type="ECO:0000313" key="3">
    <source>
        <dbReference type="RefSeq" id="XP_016932689.3"/>
    </source>
</evidence>
<reference evidence="2" key="1">
    <citation type="submission" date="2025-05" db="UniProtKB">
        <authorList>
            <consortium name="RefSeq"/>
        </authorList>
    </citation>
    <scope>NUCLEOTIDE SEQUENCE [LARGE SCALE GENOMIC DNA]</scope>
</reference>
<name>A0AB39ZBX7_DROSZ</name>
<feature type="signal peptide" evidence="1">
    <location>
        <begin position="1"/>
        <end position="22"/>
    </location>
</feature>
<dbReference type="RefSeq" id="XP_016932689.3">
    <property type="nucleotide sequence ID" value="XM_017077200.4"/>
</dbReference>
<evidence type="ECO:0000256" key="1">
    <source>
        <dbReference type="SAM" id="SignalP"/>
    </source>
</evidence>
<proteinExistence type="predicted"/>
<dbReference type="GeneID" id="108011948"/>
<dbReference type="Proteomes" id="UP001652628">
    <property type="component" value="Chromosome 2L"/>
</dbReference>